<comment type="caution">
    <text evidence="2">The sequence shown here is derived from an EMBL/GenBank/DDBJ whole genome shotgun (WGS) entry which is preliminary data.</text>
</comment>
<dbReference type="AlphaFoldDB" id="A0A9P5B4G3"/>
<gene>
    <name evidence="2" type="ORF">FAGAP_8471</name>
</gene>
<proteinExistence type="predicted"/>
<evidence type="ECO:0000313" key="2">
    <source>
        <dbReference type="EMBL" id="KAF4495405.1"/>
    </source>
</evidence>
<dbReference type="EMBL" id="LUFC02000650">
    <property type="protein sequence ID" value="KAF4495405.1"/>
    <property type="molecule type" value="Genomic_DNA"/>
</dbReference>
<dbReference type="Proteomes" id="UP000737391">
    <property type="component" value="Unassembled WGS sequence"/>
</dbReference>
<accession>A0A9P5B4G3</accession>
<name>A0A9P5B4G3_9HYPO</name>
<organism evidence="2 3">
    <name type="scientific">Fusarium agapanthi</name>
    <dbReference type="NCBI Taxonomy" id="1803897"/>
    <lineage>
        <taxon>Eukaryota</taxon>
        <taxon>Fungi</taxon>
        <taxon>Dikarya</taxon>
        <taxon>Ascomycota</taxon>
        <taxon>Pezizomycotina</taxon>
        <taxon>Sordariomycetes</taxon>
        <taxon>Hypocreomycetidae</taxon>
        <taxon>Hypocreales</taxon>
        <taxon>Nectriaceae</taxon>
        <taxon>Fusarium</taxon>
        <taxon>Fusarium fujikuroi species complex</taxon>
    </lineage>
</organism>
<protein>
    <recommendedName>
        <fullName evidence="1">DUF6546 domain-containing protein</fullName>
    </recommendedName>
</protein>
<dbReference type="Pfam" id="PF20183">
    <property type="entry name" value="DUF6546"/>
    <property type="match status" value="1"/>
</dbReference>
<evidence type="ECO:0000259" key="1">
    <source>
        <dbReference type="Pfam" id="PF20183"/>
    </source>
</evidence>
<sequence length="411" mass="47494">MASWTSLPPEIRRMVLQAVISPSPSPTTPVLATVSREWQDFFERSTFKDLALTNGDLYAFASAIKRNTTRLGYIRTLRLRINLMPYSNRLQGTAESATNITQNNRIFTQAIAVLLNVLSLWRGDYGGLELELDARSPSDCTYFNFIHELHDDFLFRFQDEDELFYAGLVVRRAAPRLIALESLGKIIRESLMALEYFSYSTYMELTDDKERDFLDGLSTQLLPSLPTTLKRFSYSRKPFQGSCDPWVINSPLSLLFARACHRFTEFRPPQDLRLRTFFDEIIAGGKCEESKLEKLSINCIFLSRGPYQERVTYILMSAAQVAATMPRLRTMELWCSYPGYGFLFRCEIDDYRVKITWRYLRNGRSFVLEEQVVQEWEKVASPRLLSVNNTSFDDTGIKWKRGADKGFSAWV</sequence>
<keyword evidence="3" id="KW-1185">Reference proteome</keyword>
<evidence type="ECO:0000313" key="3">
    <source>
        <dbReference type="Proteomes" id="UP000737391"/>
    </source>
</evidence>
<dbReference type="InterPro" id="IPR046676">
    <property type="entry name" value="DUF6546"/>
</dbReference>
<feature type="domain" description="DUF6546" evidence="1">
    <location>
        <begin position="252"/>
        <end position="400"/>
    </location>
</feature>
<dbReference type="OrthoDB" id="4802432at2759"/>
<reference evidence="2" key="1">
    <citation type="submission" date="2020-01" db="EMBL/GenBank/DDBJ databases">
        <title>Identification and distribution of gene clusters putatively required for synthesis of sphingolipid metabolism inhibitors in phylogenetically diverse species of the filamentous fungus Fusarium.</title>
        <authorList>
            <person name="Kim H.-S."/>
            <person name="Busman M."/>
            <person name="Brown D.W."/>
            <person name="Divon H."/>
            <person name="Uhlig S."/>
            <person name="Proctor R.H."/>
        </authorList>
    </citation>
    <scope>NUCLEOTIDE SEQUENCE</scope>
    <source>
        <strain evidence="2">NRRL 31653</strain>
    </source>
</reference>